<keyword evidence="2" id="KW-0808">Transferase</keyword>
<protein>
    <recommendedName>
        <fullName evidence="7">Methyltransferase domain-containing protein</fullName>
    </recommendedName>
</protein>
<dbReference type="PANTHER" id="PTHR35897:SF1">
    <property type="entry name" value="METHYLTRANSFERASE AUSD"/>
    <property type="match status" value="1"/>
</dbReference>
<dbReference type="KEGG" id="gtr:GLOTRDRAFT_105605"/>
<dbReference type="InterPro" id="IPR029063">
    <property type="entry name" value="SAM-dependent_MTases_sf"/>
</dbReference>
<dbReference type="OMA" id="KIRDEAW"/>
<dbReference type="OrthoDB" id="2094832at2759"/>
<dbReference type="PANTHER" id="PTHR35897">
    <property type="entry name" value="METHYLTRANSFERASE AUSD"/>
    <property type="match status" value="1"/>
</dbReference>
<organism evidence="5 6">
    <name type="scientific">Gloeophyllum trabeum (strain ATCC 11539 / FP-39264 / Madison 617)</name>
    <name type="common">Brown rot fungus</name>
    <dbReference type="NCBI Taxonomy" id="670483"/>
    <lineage>
        <taxon>Eukaryota</taxon>
        <taxon>Fungi</taxon>
        <taxon>Dikarya</taxon>
        <taxon>Basidiomycota</taxon>
        <taxon>Agaricomycotina</taxon>
        <taxon>Agaricomycetes</taxon>
        <taxon>Gloeophyllales</taxon>
        <taxon>Gloeophyllaceae</taxon>
        <taxon>Gloeophyllum</taxon>
    </lineage>
</organism>
<sequence>MSPEIPAVKLELDPSLYAPTDEERAFYKSQTGIASDEELREHIIAVQQQAYKVYPYPCIWAFTFTKLIISLLPAYPRALALGKERKGAIFLDLACCFGNDIRKAVADGFPAKQAIASDYRGDFWQLGHELFKSTLESFPVAFVAGDAFDDHFISPAPVVYAKPTTPVPMLPSLTSLAPLHGQVAAIHMSSFFHLFTEEKQRELAKRVGALLSPEPGSIIFGAHIGGKEKGDLVNSQSYRVVLHEANMFGHSPESWEALWDGDVFKKGSVKVEASLSKASLGKWNADMLVWSVTRL</sequence>
<evidence type="ECO:0000256" key="3">
    <source>
        <dbReference type="ARBA" id="ARBA00022691"/>
    </source>
</evidence>
<keyword evidence="3" id="KW-0949">S-adenosyl-L-methionine</keyword>
<comment type="pathway">
    <text evidence="1">Secondary metabolite biosynthesis.</text>
</comment>
<dbReference type="Proteomes" id="UP000030669">
    <property type="component" value="Unassembled WGS sequence"/>
</dbReference>
<evidence type="ECO:0000256" key="2">
    <source>
        <dbReference type="ARBA" id="ARBA00022679"/>
    </source>
</evidence>
<dbReference type="RefSeq" id="XP_007865645.1">
    <property type="nucleotide sequence ID" value="XM_007867454.1"/>
</dbReference>
<dbReference type="EMBL" id="KB469301">
    <property type="protein sequence ID" value="EPQ55567.1"/>
    <property type="molecule type" value="Genomic_DNA"/>
</dbReference>
<evidence type="ECO:0000313" key="6">
    <source>
        <dbReference type="Proteomes" id="UP000030669"/>
    </source>
</evidence>
<evidence type="ECO:0000313" key="5">
    <source>
        <dbReference type="EMBL" id="EPQ55567.1"/>
    </source>
</evidence>
<dbReference type="HOGENOM" id="CLU_051542_1_1_1"/>
<dbReference type="Gene3D" id="3.40.50.150">
    <property type="entry name" value="Vaccinia Virus protein VP39"/>
    <property type="match status" value="1"/>
</dbReference>
<dbReference type="InterPro" id="IPR051654">
    <property type="entry name" value="Meroterpenoid_MTases"/>
</dbReference>
<dbReference type="eggNOG" id="ENOG502S0S9">
    <property type="taxonomic scope" value="Eukaryota"/>
</dbReference>
<reference evidence="5 6" key="1">
    <citation type="journal article" date="2012" name="Science">
        <title>The Paleozoic origin of enzymatic lignin decomposition reconstructed from 31 fungal genomes.</title>
        <authorList>
            <person name="Floudas D."/>
            <person name="Binder M."/>
            <person name="Riley R."/>
            <person name="Barry K."/>
            <person name="Blanchette R.A."/>
            <person name="Henrissat B."/>
            <person name="Martinez A.T."/>
            <person name="Otillar R."/>
            <person name="Spatafora J.W."/>
            <person name="Yadav J.S."/>
            <person name="Aerts A."/>
            <person name="Benoit I."/>
            <person name="Boyd A."/>
            <person name="Carlson A."/>
            <person name="Copeland A."/>
            <person name="Coutinho P.M."/>
            <person name="de Vries R.P."/>
            <person name="Ferreira P."/>
            <person name="Findley K."/>
            <person name="Foster B."/>
            <person name="Gaskell J."/>
            <person name="Glotzer D."/>
            <person name="Gorecki P."/>
            <person name="Heitman J."/>
            <person name="Hesse C."/>
            <person name="Hori C."/>
            <person name="Igarashi K."/>
            <person name="Jurgens J.A."/>
            <person name="Kallen N."/>
            <person name="Kersten P."/>
            <person name="Kohler A."/>
            <person name="Kuees U."/>
            <person name="Kumar T.K.A."/>
            <person name="Kuo A."/>
            <person name="LaButti K."/>
            <person name="Larrondo L.F."/>
            <person name="Lindquist E."/>
            <person name="Ling A."/>
            <person name="Lombard V."/>
            <person name="Lucas S."/>
            <person name="Lundell T."/>
            <person name="Martin R."/>
            <person name="McLaughlin D.J."/>
            <person name="Morgenstern I."/>
            <person name="Morin E."/>
            <person name="Murat C."/>
            <person name="Nagy L.G."/>
            <person name="Nolan M."/>
            <person name="Ohm R.A."/>
            <person name="Patyshakuliyeva A."/>
            <person name="Rokas A."/>
            <person name="Ruiz-Duenas F.J."/>
            <person name="Sabat G."/>
            <person name="Salamov A."/>
            <person name="Samejima M."/>
            <person name="Schmutz J."/>
            <person name="Slot J.C."/>
            <person name="St John F."/>
            <person name="Stenlid J."/>
            <person name="Sun H."/>
            <person name="Sun S."/>
            <person name="Syed K."/>
            <person name="Tsang A."/>
            <person name="Wiebenga A."/>
            <person name="Young D."/>
            <person name="Pisabarro A."/>
            <person name="Eastwood D.C."/>
            <person name="Martin F."/>
            <person name="Cullen D."/>
            <person name="Grigoriev I.V."/>
            <person name="Hibbett D.S."/>
        </authorList>
    </citation>
    <scope>NUCLEOTIDE SEQUENCE [LARGE SCALE GENOMIC DNA]</scope>
    <source>
        <strain evidence="5 6">ATCC 11539</strain>
    </source>
</reference>
<dbReference type="GO" id="GO:0016740">
    <property type="term" value="F:transferase activity"/>
    <property type="evidence" value="ECO:0007669"/>
    <property type="project" value="UniProtKB-KW"/>
</dbReference>
<name>S7Q7Q6_GLOTA</name>
<evidence type="ECO:0000256" key="1">
    <source>
        <dbReference type="ARBA" id="ARBA00005179"/>
    </source>
</evidence>
<evidence type="ECO:0008006" key="7">
    <source>
        <dbReference type="Google" id="ProtNLM"/>
    </source>
</evidence>
<evidence type="ECO:0000256" key="4">
    <source>
        <dbReference type="ARBA" id="ARBA00038314"/>
    </source>
</evidence>
<accession>S7Q7Q6</accession>
<proteinExistence type="inferred from homology"/>
<dbReference type="SUPFAM" id="SSF53335">
    <property type="entry name" value="S-adenosyl-L-methionine-dependent methyltransferases"/>
    <property type="match status" value="1"/>
</dbReference>
<keyword evidence="6" id="KW-1185">Reference proteome</keyword>
<dbReference type="GeneID" id="19298718"/>
<gene>
    <name evidence="5" type="ORF">GLOTRDRAFT_105605</name>
</gene>
<dbReference type="AlphaFoldDB" id="S7Q7Q6"/>
<comment type="similarity">
    <text evidence="4">Belongs to the class I-like SAM-binding methyltransferase superfamily.</text>
</comment>